<dbReference type="AlphaFoldDB" id="A0A414ATL0"/>
<dbReference type="GO" id="GO:0000976">
    <property type="term" value="F:transcription cis-regulatory region binding"/>
    <property type="evidence" value="ECO:0007669"/>
    <property type="project" value="TreeGrafter"/>
</dbReference>
<evidence type="ECO:0000256" key="3">
    <source>
        <dbReference type="ARBA" id="ARBA00023163"/>
    </source>
</evidence>
<dbReference type="PANTHER" id="PTHR30146:SF109">
    <property type="entry name" value="HTH-TYPE TRANSCRIPTIONAL REGULATOR GALS"/>
    <property type="match status" value="1"/>
</dbReference>
<dbReference type="Gene3D" id="1.10.260.40">
    <property type="entry name" value="lambda repressor-like DNA-binding domains"/>
    <property type="match status" value="1"/>
</dbReference>
<dbReference type="PROSITE" id="PS50932">
    <property type="entry name" value="HTH_LACI_2"/>
    <property type="match status" value="1"/>
</dbReference>
<evidence type="ECO:0000256" key="2">
    <source>
        <dbReference type="ARBA" id="ARBA00023125"/>
    </source>
</evidence>
<dbReference type="PROSITE" id="PS00356">
    <property type="entry name" value="HTH_LACI_1"/>
    <property type="match status" value="1"/>
</dbReference>
<dbReference type="Pfam" id="PF00356">
    <property type="entry name" value="LacI"/>
    <property type="match status" value="1"/>
</dbReference>
<accession>A0A414ATL0</accession>
<protein>
    <submittedName>
        <fullName evidence="5">LacI family transcriptional regulator</fullName>
    </submittedName>
</protein>
<evidence type="ECO:0000256" key="1">
    <source>
        <dbReference type="ARBA" id="ARBA00023015"/>
    </source>
</evidence>
<comment type="caution">
    <text evidence="5">The sequence shown here is derived from an EMBL/GenBank/DDBJ whole genome shotgun (WGS) entry which is preliminary data.</text>
</comment>
<dbReference type="SMART" id="SM00354">
    <property type="entry name" value="HTH_LACI"/>
    <property type="match status" value="1"/>
</dbReference>
<evidence type="ECO:0000259" key="4">
    <source>
        <dbReference type="PROSITE" id="PS50932"/>
    </source>
</evidence>
<evidence type="ECO:0000313" key="6">
    <source>
        <dbReference type="Proteomes" id="UP000283975"/>
    </source>
</evidence>
<dbReference type="SUPFAM" id="SSF53822">
    <property type="entry name" value="Periplasmic binding protein-like I"/>
    <property type="match status" value="1"/>
</dbReference>
<dbReference type="Gene3D" id="3.40.50.2300">
    <property type="match status" value="2"/>
</dbReference>
<dbReference type="SUPFAM" id="SSF47413">
    <property type="entry name" value="lambda repressor-like DNA-binding domains"/>
    <property type="match status" value="1"/>
</dbReference>
<sequence length="340" mass="37880">MVTIKDVARVAGVSIGTVSNVLNGKESVRLQNREKVYKAVDQLGFQYNMTASALRTKTTKNIGLIIPTIVNPFYPELARGVEDEARKAGFTVFLCNSDREEEKERNYIGALLSKGVDGIILLKPKSGQEELRRLNSQIALVVEDWDYRSDQELMTVSSDGYMAVIQAMNLLFQYKHRKIAFISGLMESPSGFGKMRAYEKSLESRNISYRSEYVAYGDYSWKSGYAVAKEFVKLETAPTAILAANDMMAMGAMKAVQSMGYRVPADISVMGIDGIEMGKLCTPSLTTVLQPKYEVGVAAFRLLGRILAGEAIPEDKRHIMLETRIMERESVAYADESRLI</sequence>
<dbReference type="InterPro" id="IPR046335">
    <property type="entry name" value="LacI/GalR-like_sensor"/>
</dbReference>
<dbReference type="InterPro" id="IPR010982">
    <property type="entry name" value="Lambda_DNA-bd_dom_sf"/>
</dbReference>
<dbReference type="EMBL" id="QSHZ01000018">
    <property type="protein sequence ID" value="RHC54895.1"/>
    <property type="molecule type" value="Genomic_DNA"/>
</dbReference>
<dbReference type="InterPro" id="IPR000843">
    <property type="entry name" value="HTH_LacI"/>
</dbReference>
<dbReference type="CDD" id="cd06267">
    <property type="entry name" value="PBP1_LacI_sugar_binding-like"/>
    <property type="match status" value="1"/>
</dbReference>
<evidence type="ECO:0000313" key="5">
    <source>
        <dbReference type="EMBL" id="RHC54895.1"/>
    </source>
</evidence>
<keyword evidence="3" id="KW-0804">Transcription</keyword>
<dbReference type="PANTHER" id="PTHR30146">
    <property type="entry name" value="LACI-RELATED TRANSCRIPTIONAL REPRESSOR"/>
    <property type="match status" value="1"/>
</dbReference>
<gene>
    <name evidence="5" type="ORF">DW839_17180</name>
</gene>
<dbReference type="PRINTS" id="PR00036">
    <property type="entry name" value="HTHLACI"/>
</dbReference>
<reference evidence="5 6" key="1">
    <citation type="submission" date="2018-08" db="EMBL/GenBank/DDBJ databases">
        <title>A genome reference for cultivated species of the human gut microbiota.</title>
        <authorList>
            <person name="Zou Y."/>
            <person name="Xue W."/>
            <person name="Luo G."/>
        </authorList>
    </citation>
    <scope>NUCLEOTIDE SEQUENCE [LARGE SCALE GENOMIC DNA]</scope>
    <source>
        <strain evidence="5 6">AM35-14</strain>
    </source>
</reference>
<name>A0A414ATL0_9FIRM</name>
<dbReference type="GO" id="GO:0003700">
    <property type="term" value="F:DNA-binding transcription factor activity"/>
    <property type="evidence" value="ECO:0007669"/>
    <property type="project" value="TreeGrafter"/>
</dbReference>
<feature type="domain" description="HTH lacI-type" evidence="4">
    <location>
        <begin position="2"/>
        <end position="56"/>
    </location>
</feature>
<dbReference type="RefSeq" id="WP_119205299.1">
    <property type="nucleotide sequence ID" value="NZ_CATYQV010000004.1"/>
</dbReference>
<dbReference type="InterPro" id="IPR028082">
    <property type="entry name" value="Peripla_BP_I"/>
</dbReference>
<keyword evidence="2" id="KW-0238">DNA-binding</keyword>
<dbReference type="Pfam" id="PF13377">
    <property type="entry name" value="Peripla_BP_3"/>
    <property type="match status" value="1"/>
</dbReference>
<proteinExistence type="predicted"/>
<dbReference type="Proteomes" id="UP000283975">
    <property type="component" value="Unassembled WGS sequence"/>
</dbReference>
<organism evidence="5 6">
    <name type="scientific">Enterocloster bolteae</name>
    <dbReference type="NCBI Taxonomy" id="208479"/>
    <lineage>
        <taxon>Bacteria</taxon>
        <taxon>Bacillati</taxon>
        <taxon>Bacillota</taxon>
        <taxon>Clostridia</taxon>
        <taxon>Lachnospirales</taxon>
        <taxon>Lachnospiraceae</taxon>
        <taxon>Enterocloster</taxon>
    </lineage>
</organism>
<keyword evidence="1" id="KW-0805">Transcription regulation</keyword>
<dbReference type="CDD" id="cd01392">
    <property type="entry name" value="HTH_LacI"/>
    <property type="match status" value="1"/>
</dbReference>